<dbReference type="Gene3D" id="2.60.120.260">
    <property type="entry name" value="Galactose-binding domain-like"/>
    <property type="match status" value="1"/>
</dbReference>
<evidence type="ECO:0000313" key="4">
    <source>
        <dbReference type="EMBL" id="SDD43994.1"/>
    </source>
</evidence>
<protein>
    <submittedName>
        <fullName evidence="4">Ig-like domain (Group 3)</fullName>
    </submittedName>
</protein>
<dbReference type="EMBL" id="FMZM01000008">
    <property type="protein sequence ID" value="SDD43994.1"/>
    <property type="molecule type" value="Genomic_DNA"/>
</dbReference>
<dbReference type="OrthoDB" id="9761519at2"/>
<accession>A0A1G6URX4</accession>
<feature type="domain" description="Bacterial Ig-like" evidence="3">
    <location>
        <begin position="1027"/>
        <end position="1112"/>
    </location>
</feature>
<organism evidence="4 5">
    <name type="scientific">Nocardioides lianchengensis</name>
    <dbReference type="NCBI Taxonomy" id="1045774"/>
    <lineage>
        <taxon>Bacteria</taxon>
        <taxon>Bacillati</taxon>
        <taxon>Actinomycetota</taxon>
        <taxon>Actinomycetes</taxon>
        <taxon>Propionibacteriales</taxon>
        <taxon>Nocardioidaceae</taxon>
        <taxon>Nocardioides</taxon>
    </lineage>
</organism>
<dbReference type="Pfam" id="PF17132">
    <property type="entry name" value="Glyco_hydro_106"/>
    <property type="match status" value="2"/>
</dbReference>
<reference evidence="4 5" key="1">
    <citation type="submission" date="2016-10" db="EMBL/GenBank/DDBJ databases">
        <authorList>
            <person name="de Groot N.N."/>
        </authorList>
    </citation>
    <scope>NUCLEOTIDE SEQUENCE [LARGE SCALE GENOMIC DNA]</scope>
    <source>
        <strain evidence="4 5">CGMCC 4.6858</strain>
    </source>
</reference>
<dbReference type="InterPro" id="IPR013783">
    <property type="entry name" value="Ig-like_fold"/>
</dbReference>
<dbReference type="InterPro" id="IPR032109">
    <property type="entry name" value="Big_3_5"/>
</dbReference>
<proteinExistence type="predicted"/>
<dbReference type="RefSeq" id="WP_090857791.1">
    <property type="nucleotide sequence ID" value="NZ_FMZM01000008.1"/>
</dbReference>
<evidence type="ECO:0000313" key="5">
    <source>
        <dbReference type="Proteomes" id="UP000199034"/>
    </source>
</evidence>
<dbReference type="GO" id="GO:0005975">
    <property type="term" value="P:carbohydrate metabolic process"/>
    <property type="evidence" value="ECO:0007669"/>
    <property type="project" value="UniProtKB-ARBA"/>
</dbReference>
<dbReference type="PANTHER" id="PTHR36848:SF2">
    <property type="entry name" value="SECRETED PROTEIN"/>
    <property type="match status" value="1"/>
</dbReference>
<dbReference type="AlphaFoldDB" id="A0A1G6URX4"/>
<feature type="signal peptide" evidence="2">
    <location>
        <begin position="1"/>
        <end position="27"/>
    </location>
</feature>
<dbReference type="Proteomes" id="UP000199034">
    <property type="component" value="Unassembled WGS sequence"/>
</dbReference>
<dbReference type="InterPro" id="IPR008979">
    <property type="entry name" value="Galactose-bd-like_sf"/>
</dbReference>
<dbReference type="InterPro" id="IPR053161">
    <property type="entry name" value="Ulvan_degrading_GH"/>
</dbReference>
<dbReference type="SUPFAM" id="SSF49785">
    <property type="entry name" value="Galactose-binding domain-like"/>
    <property type="match status" value="1"/>
</dbReference>
<evidence type="ECO:0000256" key="1">
    <source>
        <dbReference type="SAM" id="MobiDB-lite"/>
    </source>
</evidence>
<gene>
    <name evidence="4" type="ORF">SAMN05421872_10870</name>
</gene>
<feature type="region of interest" description="Disordered" evidence="1">
    <location>
        <begin position="1006"/>
        <end position="1030"/>
    </location>
</feature>
<keyword evidence="2" id="KW-0732">Signal</keyword>
<dbReference type="Pfam" id="PF16640">
    <property type="entry name" value="Big_3_5"/>
    <property type="match status" value="1"/>
</dbReference>
<dbReference type="Gene3D" id="2.60.40.10">
    <property type="entry name" value="Immunoglobulins"/>
    <property type="match status" value="1"/>
</dbReference>
<evidence type="ECO:0000256" key="2">
    <source>
        <dbReference type="SAM" id="SignalP"/>
    </source>
</evidence>
<feature type="chain" id="PRO_5039692885" evidence="2">
    <location>
        <begin position="28"/>
        <end position="1118"/>
    </location>
</feature>
<sequence>MRRTLRLRAAGTYGACAVIATSLVVGATPGATGTGTAAAVAPLASSAPAPDPLTSASSFTNPAAGFRPMMRWWWAAPLTAEQTVADLEHMRDAGFGGAEIAYDASSWATPAQRDALGAAIDWAEEHDFQLDMTLGAAWPVSTPATDEASGLAELELQYGRVDVAGGATFSGALPTAFDDVTDRTATLVAVTAARVTSRGPAVTTANEPPARSTVLDPASMVDLTDEVDGGRLDWTAPAGDWIVFAFWSRASSGGKTGVANLFDADSARAATEYVGDHQLGAANEAALPGVGGAYFEDSLENHTASQYWTRDMLAQFQQRRGYDLTTYLPLVFMQGMSQYAFDFEHTGQPGTLPPADFALPGGDGQRVLTDYWRTLDDLYADEHLQPFIDFAAQTDMQFRTQAAFGESLNTTRAARELARAGGLMDDESLNAGGWAPDEVLTANEGSWRFMADHYRSAVGGSHQGGQTQVSSELGAAIPAFMPTMRSYRQLMDTSWAMGISRPIVHGYAYQTPGAAWPGTSRFGNIVAESWNADTFPQWDDWEPLADYWARGTYVLQSGTPRSDVAVLYDGFLTSAATPSLGASAPLPALFDGLSAETRGYQLQYVDSAGLAEPEAAGNGVLYPQGPAYRALVVDQRSLDPAAAEAVATQAEAGLAVVLVGDVPSRSATYGADPAAADARVVAAVRRILAAPSVRRVASDAGVGAALDRLEVRPDTSWSTGDQLYSQHRETASSDLYYVYNPTTEPITTDIAFAATGSPRELDLWTGTTTARAEYRRVGDRVVVPVTLGPGENTVLGFPKSRAGERLHVTSAGGSDVAFAGTDAFTVSSTTAGSRTVTYSDGRTSKVTAPTLPAALPARRWGLRVEATGPESEQPTVELSDLALADWRSIDQLENVAGVGTYTSTVDLPRSWTTADRGTRLDLGKVEGGSVKVYVNDRLATPDVTAVSQIDVTRFLRPGRNELRVEFRSTLRNKATSLGIGTMLGATTQATGLLGPVRLVPDARQRVAPTRASAPAKKATRIQKVGQHPRKAVPGRRLSLRVWVSSPAGGQPSGRVRVLRHGKQVGSARVVDGIATVRVKLSRATRPGKVTLVLRYSGDASYRADRAVTKVAVTKSRRR</sequence>
<dbReference type="PANTHER" id="PTHR36848">
    <property type="entry name" value="DNA-BINDING PROTEIN (PUTATIVE SECRETED PROTEIN)-RELATED"/>
    <property type="match status" value="1"/>
</dbReference>
<dbReference type="STRING" id="1045774.SAMN05421872_10870"/>
<name>A0A1G6URX4_9ACTN</name>
<keyword evidence="5" id="KW-1185">Reference proteome</keyword>
<evidence type="ECO:0000259" key="3">
    <source>
        <dbReference type="Pfam" id="PF16640"/>
    </source>
</evidence>